<feature type="compositionally biased region" description="Acidic residues" evidence="1">
    <location>
        <begin position="26"/>
        <end position="35"/>
    </location>
</feature>
<feature type="compositionally biased region" description="Basic and acidic residues" evidence="1">
    <location>
        <begin position="7"/>
        <end position="19"/>
    </location>
</feature>
<dbReference type="AlphaFoldDB" id="A0A840QR66"/>
<name>A0A840QR66_9BACI</name>
<dbReference type="RefSeq" id="WP_184664227.1">
    <property type="nucleotide sequence ID" value="NZ_JACHHB010000008.1"/>
</dbReference>
<accession>A0A840QR66</accession>
<protein>
    <submittedName>
        <fullName evidence="2">Accessory Sec system S-layer assembly protein</fullName>
    </submittedName>
</protein>
<dbReference type="NCBIfam" id="TIGR04398">
    <property type="entry name" value="SLAP_DUP"/>
    <property type="match status" value="2"/>
</dbReference>
<keyword evidence="3" id="KW-1185">Reference proteome</keyword>
<dbReference type="Proteomes" id="UP000551878">
    <property type="component" value="Unassembled WGS sequence"/>
</dbReference>
<evidence type="ECO:0000256" key="1">
    <source>
        <dbReference type="SAM" id="MobiDB-lite"/>
    </source>
</evidence>
<dbReference type="EMBL" id="JACHHB010000008">
    <property type="protein sequence ID" value="MBB5173787.1"/>
    <property type="molecule type" value="Genomic_DNA"/>
</dbReference>
<proteinExistence type="predicted"/>
<feature type="region of interest" description="Disordered" evidence="1">
    <location>
        <begin position="1"/>
        <end position="35"/>
    </location>
</feature>
<organism evidence="2 3">
    <name type="scientific">Texcoconibacillus texcoconensis</name>
    <dbReference type="NCBI Taxonomy" id="1095777"/>
    <lineage>
        <taxon>Bacteria</taxon>
        <taxon>Bacillati</taxon>
        <taxon>Bacillota</taxon>
        <taxon>Bacilli</taxon>
        <taxon>Bacillales</taxon>
        <taxon>Bacillaceae</taxon>
        <taxon>Texcoconibacillus</taxon>
    </lineage>
</organism>
<dbReference type="NCBIfam" id="TIGR04399">
    <property type="entry name" value="acc_Sec_SLAP"/>
    <property type="match status" value="1"/>
</dbReference>
<dbReference type="InterPro" id="IPR030910">
    <property type="entry name" value="SLAP_dom"/>
</dbReference>
<reference evidence="2 3" key="1">
    <citation type="submission" date="2020-08" db="EMBL/GenBank/DDBJ databases">
        <title>Genomic Encyclopedia of Type Strains, Phase IV (KMG-IV): sequencing the most valuable type-strain genomes for metagenomic binning, comparative biology and taxonomic classification.</title>
        <authorList>
            <person name="Goeker M."/>
        </authorList>
    </citation>
    <scope>NUCLEOTIDE SEQUENCE [LARGE SCALE GENOMIC DNA]</scope>
    <source>
        <strain evidence="2 3">DSM 24696</strain>
    </source>
</reference>
<comment type="caution">
    <text evidence="2">The sequence shown here is derived from an EMBL/GenBank/DDBJ whole genome shotgun (WGS) entry which is preliminary data.</text>
</comment>
<dbReference type="InterPro" id="IPR030911">
    <property type="entry name" value="Sec_acc_SLAP"/>
</dbReference>
<evidence type="ECO:0000313" key="3">
    <source>
        <dbReference type="Proteomes" id="UP000551878"/>
    </source>
</evidence>
<gene>
    <name evidence="2" type="ORF">HNQ41_001977</name>
</gene>
<evidence type="ECO:0000313" key="2">
    <source>
        <dbReference type="EMBL" id="MBB5173787.1"/>
    </source>
</evidence>
<sequence length="303" mass="34486">MLPFFKKNKDNEHRFEGKESTVSSEDFVEESDSNVDENGAVETDLSIHPEWQMPKEDVYAFQFLNLECPHLKPNQLSLAGIQSEETEDSFQFTVFIRQSLSKTIRLWDATIVLLGENDEVLGRKNFDLTDLGELPPTSSRPWTFEFKKDELFSTEVPSEGWKLAFQKTPSSRKHSLDLADSWEKSLATKDLDKLKEMVEGMEPPKPGELNFLGLKAKFQEEGSLHITLLIRNGSQKTVNLEQVPLLVEDASGEVIAKGGFKLEEFSIKGNTSKPWTFVFPAELIQKQDPDLSTWKVYPPQKKA</sequence>